<proteinExistence type="predicted"/>
<gene>
    <name evidence="2" type="ORF">MEUPH1_LOCUS15460</name>
</gene>
<reference evidence="2 3" key="1">
    <citation type="submission" date="2023-01" db="EMBL/GenBank/DDBJ databases">
        <authorList>
            <person name="Whitehead M."/>
        </authorList>
    </citation>
    <scope>NUCLEOTIDE SEQUENCE [LARGE SCALE GENOMIC DNA]</scope>
</reference>
<dbReference type="Proteomes" id="UP001160148">
    <property type="component" value="Unassembled WGS sequence"/>
</dbReference>
<dbReference type="EMBL" id="CARXXK010000003">
    <property type="protein sequence ID" value="CAI6360127.1"/>
    <property type="molecule type" value="Genomic_DNA"/>
</dbReference>
<organism evidence="2 3">
    <name type="scientific">Macrosiphum euphorbiae</name>
    <name type="common">potato aphid</name>
    <dbReference type="NCBI Taxonomy" id="13131"/>
    <lineage>
        <taxon>Eukaryota</taxon>
        <taxon>Metazoa</taxon>
        <taxon>Ecdysozoa</taxon>
        <taxon>Arthropoda</taxon>
        <taxon>Hexapoda</taxon>
        <taxon>Insecta</taxon>
        <taxon>Pterygota</taxon>
        <taxon>Neoptera</taxon>
        <taxon>Paraneoptera</taxon>
        <taxon>Hemiptera</taxon>
        <taxon>Sternorrhyncha</taxon>
        <taxon>Aphidomorpha</taxon>
        <taxon>Aphidoidea</taxon>
        <taxon>Aphididae</taxon>
        <taxon>Macrosiphini</taxon>
        <taxon>Macrosiphum</taxon>
    </lineage>
</organism>
<sequence length="139" mass="15545">MSVIDATAPPVESTTITREDGNGHSDRRRQQQQQQQQQQHHDHGSATSVSAGGVTFDDLDDTDETVSIVVDGVTDRTPLLTRRVTYQDEDGICNDRGTDRVVVIDGQVNLFRIYEPVAITHISLYYYLFKSRTTSSMTV</sequence>
<protein>
    <submittedName>
        <fullName evidence="2">Uncharacterized protein</fullName>
    </submittedName>
</protein>
<accession>A0AAV0WW72</accession>
<comment type="caution">
    <text evidence="2">The sequence shown here is derived from an EMBL/GenBank/DDBJ whole genome shotgun (WGS) entry which is preliminary data.</text>
</comment>
<feature type="region of interest" description="Disordered" evidence="1">
    <location>
        <begin position="1"/>
        <end position="58"/>
    </location>
</feature>
<name>A0AAV0WW72_9HEMI</name>
<evidence type="ECO:0000256" key="1">
    <source>
        <dbReference type="SAM" id="MobiDB-lite"/>
    </source>
</evidence>
<keyword evidence="3" id="KW-1185">Reference proteome</keyword>
<feature type="compositionally biased region" description="Basic and acidic residues" evidence="1">
    <location>
        <begin position="17"/>
        <end position="29"/>
    </location>
</feature>
<evidence type="ECO:0000313" key="3">
    <source>
        <dbReference type="Proteomes" id="UP001160148"/>
    </source>
</evidence>
<dbReference type="AlphaFoldDB" id="A0AAV0WW72"/>
<evidence type="ECO:0000313" key="2">
    <source>
        <dbReference type="EMBL" id="CAI6360127.1"/>
    </source>
</evidence>